<dbReference type="Pfam" id="PF00320">
    <property type="entry name" value="GATA"/>
    <property type="match status" value="1"/>
</dbReference>
<evidence type="ECO:0000313" key="12">
    <source>
        <dbReference type="Proteomes" id="UP000789572"/>
    </source>
</evidence>
<evidence type="ECO:0000259" key="9">
    <source>
        <dbReference type="PROSITE" id="PS50112"/>
    </source>
</evidence>
<dbReference type="InterPro" id="IPR000679">
    <property type="entry name" value="Znf_GATA"/>
</dbReference>
<feature type="region of interest" description="Disordered" evidence="7">
    <location>
        <begin position="430"/>
        <end position="449"/>
    </location>
</feature>
<dbReference type="GO" id="GO:0006355">
    <property type="term" value="P:regulation of DNA-templated transcription"/>
    <property type="evidence" value="ECO:0007669"/>
    <property type="project" value="InterPro"/>
</dbReference>
<evidence type="ECO:0000256" key="6">
    <source>
        <dbReference type="PROSITE-ProRule" id="PRU00094"/>
    </source>
</evidence>
<dbReference type="CDD" id="cd00130">
    <property type="entry name" value="PAS"/>
    <property type="match status" value="1"/>
</dbReference>
<dbReference type="OrthoDB" id="2162994at2759"/>
<dbReference type="Gene3D" id="3.30.450.20">
    <property type="entry name" value="PAS domain"/>
    <property type="match status" value="1"/>
</dbReference>
<keyword evidence="12" id="KW-1185">Reference proteome</keyword>
<dbReference type="PANTHER" id="PTHR47172">
    <property type="entry name" value="OS01G0976800 PROTEIN"/>
    <property type="match status" value="1"/>
</dbReference>
<evidence type="ECO:0000256" key="2">
    <source>
        <dbReference type="ARBA" id="ARBA00022771"/>
    </source>
</evidence>
<dbReference type="SUPFAM" id="SSF55785">
    <property type="entry name" value="PYP-like sensor domain (PAS domain)"/>
    <property type="match status" value="1"/>
</dbReference>
<feature type="region of interest" description="Disordered" evidence="7">
    <location>
        <begin position="567"/>
        <end position="659"/>
    </location>
</feature>
<protein>
    <submittedName>
        <fullName evidence="11">4677_t:CDS:1</fullName>
    </submittedName>
</protein>
<evidence type="ECO:0000256" key="1">
    <source>
        <dbReference type="ARBA" id="ARBA00022723"/>
    </source>
</evidence>
<keyword evidence="1" id="KW-0479">Metal-binding</keyword>
<gene>
    <name evidence="11" type="ORF">POCULU_LOCUS2537</name>
</gene>
<keyword evidence="8" id="KW-0732">Signal</keyword>
<organism evidence="11 12">
    <name type="scientific">Paraglomus occultum</name>
    <dbReference type="NCBI Taxonomy" id="144539"/>
    <lineage>
        <taxon>Eukaryota</taxon>
        <taxon>Fungi</taxon>
        <taxon>Fungi incertae sedis</taxon>
        <taxon>Mucoromycota</taxon>
        <taxon>Glomeromycotina</taxon>
        <taxon>Glomeromycetes</taxon>
        <taxon>Paraglomerales</taxon>
        <taxon>Paraglomeraceae</taxon>
        <taxon>Paraglomus</taxon>
    </lineage>
</organism>
<dbReference type="CDD" id="cd00202">
    <property type="entry name" value="ZnF_GATA"/>
    <property type="match status" value="1"/>
</dbReference>
<dbReference type="Proteomes" id="UP000789572">
    <property type="component" value="Unassembled WGS sequence"/>
</dbReference>
<dbReference type="SMART" id="SM00401">
    <property type="entry name" value="ZnF_GATA"/>
    <property type="match status" value="1"/>
</dbReference>
<feature type="domain" description="GATA-type" evidence="10">
    <location>
        <begin position="484"/>
        <end position="519"/>
    </location>
</feature>
<evidence type="ECO:0000313" key="11">
    <source>
        <dbReference type="EMBL" id="CAG8500318.1"/>
    </source>
</evidence>
<accession>A0A9N8ZM91</accession>
<dbReference type="GO" id="GO:0043565">
    <property type="term" value="F:sequence-specific DNA binding"/>
    <property type="evidence" value="ECO:0007669"/>
    <property type="project" value="InterPro"/>
</dbReference>
<dbReference type="PANTHER" id="PTHR47172:SF24">
    <property type="entry name" value="GATA ZINC FINGER DOMAIN-CONTAINING PROTEIN 14-RELATED"/>
    <property type="match status" value="1"/>
</dbReference>
<feature type="compositionally biased region" description="Polar residues" evidence="7">
    <location>
        <begin position="632"/>
        <end position="648"/>
    </location>
</feature>
<keyword evidence="4" id="KW-0805">Transcription regulation</keyword>
<reference evidence="11" key="1">
    <citation type="submission" date="2021-06" db="EMBL/GenBank/DDBJ databases">
        <authorList>
            <person name="Kallberg Y."/>
            <person name="Tangrot J."/>
            <person name="Rosling A."/>
        </authorList>
    </citation>
    <scope>NUCLEOTIDE SEQUENCE</scope>
    <source>
        <strain evidence="11">IA702</strain>
    </source>
</reference>
<keyword evidence="2 6" id="KW-0863">Zinc-finger</keyword>
<dbReference type="GO" id="GO:0008270">
    <property type="term" value="F:zinc ion binding"/>
    <property type="evidence" value="ECO:0007669"/>
    <property type="project" value="UniProtKB-KW"/>
</dbReference>
<evidence type="ECO:0000256" key="7">
    <source>
        <dbReference type="SAM" id="MobiDB-lite"/>
    </source>
</evidence>
<keyword evidence="5" id="KW-0804">Transcription</keyword>
<sequence length="659" mass="74028">MSSLACFWALLSLRDLTFVYISPSLRKALGVEYEAVLGTSFFDYFHPDEEKIARHDLTKFVQRDSTCGSVTRCQYNSVLAIRAKAQSRIYAARRNSPVHAHHTQPSSPSHTTTLPIENNYVIMKVGMDIVTQDIVLARFHSDEGSQVEDGGKSNTCGESEFTKEELTRLTTLLRNHVTTDSINMQSPPATPQSLPLQPVMSTPKRIFQILDTRTRNLIFTWPDPHAYNKEDFSKLLQSIAVQPSTTSTSPTCIRPYSNSHVIPLASGMYLRVDSVMIHYGEIIFATFKILPSSPAVLSIDNSRQPPYSAPCSPPSAVCTGKRPRTENSSPAYGLQVPVQSLSFLSRGRSHEHTGDTELYEGMESKRRAVERRQGLTTPQFLSPHESPQMSPHQIYGQYPFPSFPNITTIDVNTSPPQPPSLVHTHPQILSVSQSPSHSAQPPQSSRYVQPLQPSFNSAVSSSPPVRSYQLANTSSAIRSNQRVPDGVRECERCHTTNSPEWRRGPTGHKTLCNACGLRYSRRIARDKRRREQTHREEQQRERREMESVNVNVLLHHNNQTEPYPSMNLAHNQIHGHIPPPLSRHSSNSHHRPSLQHRQSSVTHNSPYSPPRQLTQYNQLVLPSLGPPAHTGATESVGNPPQNETNMNHSRPPVYYRREA</sequence>
<dbReference type="InterPro" id="IPR000014">
    <property type="entry name" value="PAS"/>
</dbReference>
<feature type="compositionally biased region" description="Low complexity" evidence="7">
    <location>
        <begin position="430"/>
        <end position="445"/>
    </location>
</feature>
<keyword evidence="3" id="KW-0862">Zinc</keyword>
<dbReference type="EMBL" id="CAJVPJ010000240">
    <property type="protein sequence ID" value="CAG8500318.1"/>
    <property type="molecule type" value="Genomic_DNA"/>
</dbReference>
<dbReference type="InterPro" id="IPR035965">
    <property type="entry name" value="PAS-like_dom_sf"/>
</dbReference>
<dbReference type="AlphaFoldDB" id="A0A9N8ZM91"/>
<evidence type="ECO:0000256" key="4">
    <source>
        <dbReference type="ARBA" id="ARBA00023015"/>
    </source>
</evidence>
<feature type="compositionally biased region" description="Basic and acidic residues" evidence="7">
    <location>
        <begin position="533"/>
        <end position="546"/>
    </location>
</feature>
<proteinExistence type="predicted"/>
<dbReference type="Gene3D" id="3.30.50.10">
    <property type="entry name" value="Erythroid Transcription Factor GATA-1, subunit A"/>
    <property type="match status" value="1"/>
</dbReference>
<feature type="chain" id="PRO_5040447446" evidence="8">
    <location>
        <begin position="22"/>
        <end position="659"/>
    </location>
</feature>
<evidence type="ECO:0000256" key="8">
    <source>
        <dbReference type="SAM" id="SignalP"/>
    </source>
</evidence>
<feature type="region of interest" description="Disordered" evidence="7">
    <location>
        <begin position="308"/>
        <end position="332"/>
    </location>
</feature>
<feature type="compositionally biased region" description="Polar residues" evidence="7">
    <location>
        <begin position="595"/>
        <end position="620"/>
    </location>
</feature>
<dbReference type="InterPro" id="IPR013088">
    <property type="entry name" value="Znf_NHR/GATA"/>
</dbReference>
<evidence type="ECO:0000256" key="5">
    <source>
        <dbReference type="ARBA" id="ARBA00023163"/>
    </source>
</evidence>
<feature type="region of interest" description="Disordered" evidence="7">
    <location>
        <begin position="526"/>
        <end position="547"/>
    </location>
</feature>
<feature type="signal peptide" evidence="8">
    <location>
        <begin position="1"/>
        <end position="21"/>
    </location>
</feature>
<feature type="domain" description="PAS" evidence="9">
    <location>
        <begin position="18"/>
        <end position="64"/>
    </location>
</feature>
<dbReference type="PROSITE" id="PS50112">
    <property type="entry name" value="PAS"/>
    <property type="match status" value="1"/>
</dbReference>
<name>A0A9N8ZM91_9GLOM</name>
<dbReference type="SUPFAM" id="SSF57716">
    <property type="entry name" value="Glucocorticoid receptor-like (DNA-binding domain)"/>
    <property type="match status" value="1"/>
</dbReference>
<comment type="caution">
    <text evidence="11">The sequence shown here is derived from an EMBL/GenBank/DDBJ whole genome shotgun (WGS) entry which is preliminary data.</text>
</comment>
<evidence type="ECO:0000259" key="10">
    <source>
        <dbReference type="PROSITE" id="PS50114"/>
    </source>
</evidence>
<evidence type="ECO:0000256" key="3">
    <source>
        <dbReference type="ARBA" id="ARBA00022833"/>
    </source>
</evidence>
<dbReference type="PROSITE" id="PS50114">
    <property type="entry name" value="GATA_ZN_FINGER_2"/>
    <property type="match status" value="1"/>
</dbReference>